<dbReference type="Gene3D" id="1.10.10.1110">
    <property type="entry name" value="Methyltransferase PG1098, N-terminal domain"/>
    <property type="match status" value="1"/>
</dbReference>
<name>A0A3D9L4I1_MARFU</name>
<evidence type="ECO:0000313" key="4">
    <source>
        <dbReference type="Proteomes" id="UP000256779"/>
    </source>
</evidence>
<proteinExistence type="predicted"/>
<feature type="domain" description="PG-1098 ferredoxin-like" evidence="2">
    <location>
        <begin position="281"/>
        <end position="324"/>
    </location>
</feature>
<organism evidence="3 4">
    <name type="scientific">Marinoscillum furvescens DSM 4134</name>
    <dbReference type="NCBI Taxonomy" id="1122208"/>
    <lineage>
        <taxon>Bacteria</taxon>
        <taxon>Pseudomonadati</taxon>
        <taxon>Bacteroidota</taxon>
        <taxon>Cytophagia</taxon>
        <taxon>Cytophagales</taxon>
        <taxon>Reichenbachiellaceae</taxon>
        <taxon>Marinoscillum</taxon>
    </lineage>
</organism>
<evidence type="ECO:0000259" key="1">
    <source>
        <dbReference type="Pfam" id="PF18096"/>
    </source>
</evidence>
<dbReference type="InterPro" id="IPR041497">
    <property type="entry name" value="Thump-like"/>
</dbReference>
<reference evidence="3 4" key="1">
    <citation type="submission" date="2018-07" db="EMBL/GenBank/DDBJ databases">
        <title>Genomic Encyclopedia of Type Strains, Phase IV (KMG-IV): sequencing the most valuable type-strain genomes for metagenomic binning, comparative biology and taxonomic classification.</title>
        <authorList>
            <person name="Goeker M."/>
        </authorList>
    </citation>
    <scope>NUCLEOTIDE SEQUENCE [LARGE SCALE GENOMIC DNA]</scope>
    <source>
        <strain evidence="3 4">DSM 4134</strain>
    </source>
</reference>
<comment type="caution">
    <text evidence="3">The sequence shown here is derived from an EMBL/GenBank/DDBJ whole genome shotgun (WGS) entry which is preliminary data.</text>
</comment>
<dbReference type="RefSeq" id="WP_115867511.1">
    <property type="nucleotide sequence ID" value="NZ_QREG01000005.1"/>
</dbReference>
<dbReference type="Gene3D" id="3.40.50.150">
    <property type="entry name" value="Vaccinia Virus protein VP39"/>
    <property type="match status" value="1"/>
</dbReference>
<dbReference type="Pfam" id="PF22013">
    <property type="entry name" value="PG_1098_Fer"/>
    <property type="match status" value="1"/>
</dbReference>
<protein>
    <submittedName>
        <fullName evidence="3">Uncharacterized protein</fullName>
    </submittedName>
</protein>
<dbReference type="InterPro" id="IPR054168">
    <property type="entry name" value="PG_1098_Fer"/>
</dbReference>
<evidence type="ECO:0000259" key="2">
    <source>
        <dbReference type="Pfam" id="PF22013"/>
    </source>
</evidence>
<dbReference type="InterPro" id="IPR029063">
    <property type="entry name" value="SAM-dependent_MTases_sf"/>
</dbReference>
<sequence length="398" mass="44840">MSSQIEFLQQAEVQDFIQRNLGTDAHKLLLNPPAAYKAHIALIVDQLISRKKARSKLSDWYGNPQLVMPPPLSLEQCSSPATANYKASLMQGTNLIDLTGGMGIDTLHLAEAFEQTTYVERDEWLCEVFQHNSQLLTSKEISTAHTTAENFLDELSEKASFFIDPARRDLQKKQVFHFENCTPNLLELLPLFEQKAEQVLVKAAPMIDITLGIEQLRFVHSVHVVSVKNEVKEVLFLLDFKNTHSAPQIHCVNLGSQHPIFSFTQSAERNTDIEYAPIHKYLYDPNASILKAGAFKAIAAQYSLHKLAPNTHLYTSDEQLVSFPGRIFEVTASNITKKNIRQLLPDSKANVLTKNYPQKPEELKKKLKIKDGGSSFIIGYSDQENKPKLVLTNRVNVS</sequence>
<dbReference type="AlphaFoldDB" id="A0A3D9L4I1"/>
<accession>A0A3D9L4I1</accession>
<dbReference type="Proteomes" id="UP000256779">
    <property type="component" value="Unassembled WGS sequence"/>
</dbReference>
<dbReference type="Pfam" id="PF18096">
    <property type="entry name" value="Thump_like"/>
    <property type="match status" value="1"/>
</dbReference>
<feature type="domain" description="THUMP-like" evidence="1">
    <location>
        <begin position="325"/>
        <end position="392"/>
    </location>
</feature>
<keyword evidence="4" id="KW-1185">Reference proteome</keyword>
<dbReference type="SUPFAM" id="SSF53335">
    <property type="entry name" value="S-adenosyl-L-methionine-dependent methyltransferases"/>
    <property type="match status" value="1"/>
</dbReference>
<dbReference type="EMBL" id="QREG01000005">
    <property type="protein sequence ID" value="REE00513.1"/>
    <property type="molecule type" value="Genomic_DNA"/>
</dbReference>
<gene>
    <name evidence="3" type="ORF">C7460_105136</name>
</gene>
<dbReference type="OrthoDB" id="1000417at2"/>
<evidence type="ECO:0000313" key="3">
    <source>
        <dbReference type="EMBL" id="REE00513.1"/>
    </source>
</evidence>